<reference evidence="1 2" key="1">
    <citation type="journal article" date="2019" name="Sci. Rep.">
        <title>Orb-weaving spider Araneus ventricosus genome elucidates the spidroin gene catalogue.</title>
        <authorList>
            <person name="Kono N."/>
            <person name="Nakamura H."/>
            <person name="Ohtoshi R."/>
            <person name="Moran D.A.P."/>
            <person name="Shinohara A."/>
            <person name="Yoshida Y."/>
            <person name="Fujiwara M."/>
            <person name="Mori M."/>
            <person name="Tomita M."/>
            <person name="Arakawa K."/>
        </authorList>
    </citation>
    <scope>NUCLEOTIDE SEQUENCE [LARGE SCALE GENOMIC DNA]</scope>
</reference>
<dbReference type="EMBL" id="BGPR01000362">
    <property type="protein sequence ID" value="GBM15656.1"/>
    <property type="molecule type" value="Genomic_DNA"/>
</dbReference>
<proteinExistence type="predicted"/>
<protein>
    <submittedName>
        <fullName evidence="1">Uncharacterized protein</fullName>
    </submittedName>
</protein>
<keyword evidence="2" id="KW-1185">Reference proteome</keyword>
<evidence type="ECO:0000313" key="1">
    <source>
        <dbReference type="EMBL" id="GBM15656.1"/>
    </source>
</evidence>
<dbReference type="Proteomes" id="UP000499080">
    <property type="component" value="Unassembled WGS sequence"/>
</dbReference>
<accession>A0A4Y2DI06</accession>
<sequence length="95" mass="10645">MCNVFAVLNQRHRRIIKIGACLFPLLYDDVSMMAEIRADSVSHVSNNWQRFKCFTRQRFRAPYGTGTGVKTGIGVNMGTPLQVAMEGAEDWPPGL</sequence>
<organism evidence="1 2">
    <name type="scientific">Araneus ventricosus</name>
    <name type="common">Orbweaver spider</name>
    <name type="synonym">Epeira ventricosa</name>
    <dbReference type="NCBI Taxonomy" id="182803"/>
    <lineage>
        <taxon>Eukaryota</taxon>
        <taxon>Metazoa</taxon>
        <taxon>Ecdysozoa</taxon>
        <taxon>Arthropoda</taxon>
        <taxon>Chelicerata</taxon>
        <taxon>Arachnida</taxon>
        <taxon>Araneae</taxon>
        <taxon>Araneomorphae</taxon>
        <taxon>Entelegynae</taxon>
        <taxon>Araneoidea</taxon>
        <taxon>Araneidae</taxon>
        <taxon>Araneus</taxon>
    </lineage>
</organism>
<evidence type="ECO:0000313" key="2">
    <source>
        <dbReference type="Proteomes" id="UP000499080"/>
    </source>
</evidence>
<dbReference type="OrthoDB" id="6437120at2759"/>
<dbReference type="AlphaFoldDB" id="A0A4Y2DI06"/>
<gene>
    <name evidence="1" type="ORF">AVEN_95276_1</name>
</gene>
<name>A0A4Y2DI06_ARAVE</name>
<comment type="caution">
    <text evidence="1">The sequence shown here is derived from an EMBL/GenBank/DDBJ whole genome shotgun (WGS) entry which is preliminary data.</text>
</comment>